<evidence type="ECO:0000256" key="1">
    <source>
        <dbReference type="ARBA" id="ARBA00009437"/>
    </source>
</evidence>
<sequence length="320" mass="35079">MDLKQLRYFVKAVEYGNVTRASEALHVAQPAVSQQIRNLESELGTLLLERSTQGVAPTASGRTLHRHALELLRQADRTGELLRQDAESPEGKVSVGLPSSTSRVLAIPLAQAVRERYPGIVIELIEAPTADLHNLIAGGRVDLAIVADAVETHGVQAEHLLSEALYLIAWPEFELPREPIALSALATMPMVLPSAPNTIRSRVEWAMREKGLACTILFEASSTALLFAAVMAKLGVTVLPWTAAHVELDEGKLKLAQLNHSLFRRDLSLCWRDTPLVSNAVLKVKDTMRELVATLSARPEWAAGNAQRPRRARRPLVSRS</sequence>
<dbReference type="SUPFAM" id="SSF46785">
    <property type="entry name" value="Winged helix' DNA-binding domain"/>
    <property type="match status" value="1"/>
</dbReference>
<evidence type="ECO:0000313" key="7">
    <source>
        <dbReference type="EMBL" id="CAD6555159.1"/>
    </source>
</evidence>
<keyword evidence="4" id="KW-0010">Activator</keyword>
<organism evidence="7 8">
    <name type="scientific">Paraburkholderia hiiakae</name>
    <dbReference type="NCBI Taxonomy" id="1081782"/>
    <lineage>
        <taxon>Bacteria</taxon>
        <taxon>Pseudomonadati</taxon>
        <taxon>Pseudomonadota</taxon>
        <taxon>Betaproteobacteria</taxon>
        <taxon>Burkholderiales</taxon>
        <taxon>Burkholderiaceae</taxon>
        <taxon>Paraburkholderia</taxon>
    </lineage>
</organism>
<comment type="caution">
    <text evidence="7">The sequence shown here is derived from an EMBL/GenBank/DDBJ whole genome shotgun (WGS) entry which is preliminary data.</text>
</comment>
<feature type="domain" description="HTH lysR-type" evidence="6">
    <location>
        <begin position="1"/>
        <end position="58"/>
    </location>
</feature>
<dbReference type="InterPro" id="IPR000847">
    <property type="entry name" value="LysR_HTH_N"/>
</dbReference>
<dbReference type="PRINTS" id="PR00039">
    <property type="entry name" value="HTHLYSR"/>
</dbReference>
<dbReference type="InterPro" id="IPR036388">
    <property type="entry name" value="WH-like_DNA-bd_sf"/>
</dbReference>
<accession>A0ABM8P383</accession>
<keyword evidence="2" id="KW-0805">Transcription regulation</keyword>
<keyword evidence="3" id="KW-0238">DNA-binding</keyword>
<name>A0ABM8P383_9BURK</name>
<dbReference type="RefSeq" id="WP_201699294.1">
    <property type="nucleotide sequence ID" value="NZ_CAJHCQ010000018.1"/>
</dbReference>
<dbReference type="SUPFAM" id="SSF53850">
    <property type="entry name" value="Periplasmic binding protein-like II"/>
    <property type="match status" value="1"/>
</dbReference>
<keyword evidence="8" id="KW-1185">Reference proteome</keyword>
<dbReference type="PROSITE" id="PS50931">
    <property type="entry name" value="HTH_LYSR"/>
    <property type="match status" value="1"/>
</dbReference>
<dbReference type="Pfam" id="PF00126">
    <property type="entry name" value="HTH_1"/>
    <property type="match status" value="1"/>
</dbReference>
<dbReference type="EMBL" id="CAJHCQ010000018">
    <property type="protein sequence ID" value="CAD6555159.1"/>
    <property type="molecule type" value="Genomic_DNA"/>
</dbReference>
<evidence type="ECO:0000256" key="4">
    <source>
        <dbReference type="ARBA" id="ARBA00023159"/>
    </source>
</evidence>
<dbReference type="InterPro" id="IPR036390">
    <property type="entry name" value="WH_DNA-bd_sf"/>
</dbReference>
<dbReference type="PANTHER" id="PTHR30293:SF0">
    <property type="entry name" value="NITROGEN ASSIMILATION REGULATORY PROTEIN NAC"/>
    <property type="match status" value="1"/>
</dbReference>
<evidence type="ECO:0000313" key="8">
    <source>
        <dbReference type="Proteomes" id="UP000656319"/>
    </source>
</evidence>
<dbReference type="PANTHER" id="PTHR30293">
    <property type="entry name" value="TRANSCRIPTIONAL REGULATORY PROTEIN NAC-RELATED"/>
    <property type="match status" value="1"/>
</dbReference>
<dbReference type="InterPro" id="IPR005119">
    <property type="entry name" value="LysR_subst-bd"/>
</dbReference>
<reference evidence="7 8" key="1">
    <citation type="submission" date="2020-10" db="EMBL/GenBank/DDBJ databases">
        <authorList>
            <person name="Peeters C."/>
        </authorList>
    </citation>
    <scope>NUCLEOTIDE SEQUENCE [LARGE SCALE GENOMIC DNA]</scope>
    <source>
        <strain evidence="7 8">LMG 27952</strain>
    </source>
</reference>
<evidence type="ECO:0000256" key="5">
    <source>
        <dbReference type="ARBA" id="ARBA00023163"/>
    </source>
</evidence>
<evidence type="ECO:0000259" key="6">
    <source>
        <dbReference type="PROSITE" id="PS50931"/>
    </source>
</evidence>
<dbReference type="Pfam" id="PF03466">
    <property type="entry name" value="LysR_substrate"/>
    <property type="match status" value="1"/>
</dbReference>
<evidence type="ECO:0000256" key="2">
    <source>
        <dbReference type="ARBA" id="ARBA00023015"/>
    </source>
</evidence>
<gene>
    <name evidence="7" type="ORF">LMG27952_05768</name>
</gene>
<dbReference type="Gene3D" id="3.40.190.290">
    <property type="match status" value="1"/>
</dbReference>
<dbReference type="Gene3D" id="1.10.10.10">
    <property type="entry name" value="Winged helix-like DNA-binding domain superfamily/Winged helix DNA-binding domain"/>
    <property type="match status" value="1"/>
</dbReference>
<protein>
    <recommendedName>
        <fullName evidence="6">HTH lysR-type domain-containing protein</fullName>
    </recommendedName>
</protein>
<evidence type="ECO:0000256" key="3">
    <source>
        <dbReference type="ARBA" id="ARBA00023125"/>
    </source>
</evidence>
<keyword evidence="5" id="KW-0804">Transcription</keyword>
<proteinExistence type="inferred from homology"/>
<dbReference type="Proteomes" id="UP000656319">
    <property type="component" value="Unassembled WGS sequence"/>
</dbReference>
<comment type="similarity">
    <text evidence="1">Belongs to the LysR transcriptional regulatory family.</text>
</comment>